<evidence type="ECO:0000259" key="10">
    <source>
        <dbReference type="Pfam" id="PF04652"/>
    </source>
</evidence>
<dbReference type="GO" id="GO:0015031">
    <property type="term" value="P:protein transport"/>
    <property type="evidence" value="ECO:0007669"/>
    <property type="project" value="UniProtKB-KW"/>
</dbReference>
<feature type="domain" description="Vta1/callose synthase N-terminal" evidence="10">
    <location>
        <begin position="19"/>
        <end position="159"/>
    </location>
</feature>
<evidence type="ECO:0000256" key="1">
    <source>
        <dbReference type="ARBA" id="ARBA00004481"/>
    </source>
</evidence>
<comment type="subcellular location">
    <subcellularLocation>
        <location evidence="2">Cytoplasm</location>
    </subcellularLocation>
    <subcellularLocation>
        <location evidence="1">Endosome membrane</location>
        <topology evidence="1">Peripheral membrane protein</topology>
    </subcellularLocation>
</comment>
<protein>
    <submittedName>
        <fullName evidence="12">Vacuolar protein sorting-associated protein vts1</fullName>
    </submittedName>
</protein>
<keyword evidence="13" id="KW-1185">Reference proteome</keyword>
<dbReference type="InterPro" id="IPR044538">
    <property type="entry name" value="Vta1-like"/>
</dbReference>
<proteinExistence type="inferred from homology"/>
<feature type="compositionally biased region" description="Pro residues" evidence="9">
    <location>
        <begin position="291"/>
        <end position="309"/>
    </location>
</feature>
<evidence type="ECO:0000256" key="5">
    <source>
        <dbReference type="ARBA" id="ARBA00022490"/>
    </source>
</evidence>
<dbReference type="Gene3D" id="1.20.5.420">
    <property type="entry name" value="Immunoglobulin FC, subunit C"/>
    <property type="match status" value="1"/>
</dbReference>
<dbReference type="InterPro" id="IPR023175">
    <property type="entry name" value="Vta1/CALS_N_sf"/>
</dbReference>
<comment type="caution">
    <text evidence="12">The sequence shown here is derived from an EMBL/GenBank/DDBJ whole genome shotgun (WGS) entry which is preliminary data.</text>
</comment>
<keyword evidence="6" id="KW-0967">Endosome</keyword>
<keyword evidence="7" id="KW-0653">Protein transport</keyword>
<dbReference type="PANTHER" id="PTHR46009:SF1">
    <property type="entry name" value="VACUOLAR PROTEIN SORTING-ASSOCIATED PROTEIN VTA1 HOMOLOG"/>
    <property type="match status" value="1"/>
</dbReference>
<dbReference type="Pfam" id="PF04652">
    <property type="entry name" value="Vta1"/>
    <property type="match status" value="1"/>
</dbReference>
<name>A0AAV9HT22_9PEZI</name>
<dbReference type="EMBL" id="MU864965">
    <property type="protein sequence ID" value="KAK4462931.1"/>
    <property type="molecule type" value="Genomic_DNA"/>
</dbReference>
<keyword evidence="4" id="KW-0813">Transport</keyword>
<keyword evidence="8" id="KW-0472">Membrane</keyword>
<feature type="compositionally biased region" description="Low complexity" evidence="9">
    <location>
        <begin position="256"/>
        <end position="266"/>
    </location>
</feature>
<evidence type="ECO:0000256" key="7">
    <source>
        <dbReference type="ARBA" id="ARBA00022927"/>
    </source>
</evidence>
<feature type="compositionally biased region" description="Low complexity" evidence="9">
    <location>
        <begin position="217"/>
        <end position="228"/>
    </location>
</feature>
<evidence type="ECO:0000256" key="8">
    <source>
        <dbReference type="ARBA" id="ARBA00023136"/>
    </source>
</evidence>
<feature type="region of interest" description="Disordered" evidence="9">
    <location>
        <begin position="159"/>
        <end position="348"/>
    </location>
</feature>
<accession>A0AAV9HT22</accession>
<evidence type="ECO:0000256" key="4">
    <source>
        <dbReference type="ARBA" id="ARBA00022448"/>
    </source>
</evidence>
<feature type="domain" description="Vta1 C-terminal" evidence="11">
    <location>
        <begin position="396"/>
        <end position="431"/>
    </location>
</feature>
<feature type="compositionally biased region" description="Basic and acidic residues" evidence="9">
    <location>
        <begin position="159"/>
        <end position="173"/>
    </location>
</feature>
<reference evidence="12" key="2">
    <citation type="submission" date="2023-06" db="EMBL/GenBank/DDBJ databases">
        <authorList>
            <consortium name="Lawrence Berkeley National Laboratory"/>
            <person name="Mondo S.J."/>
            <person name="Hensen N."/>
            <person name="Bonometti L."/>
            <person name="Westerberg I."/>
            <person name="Brannstrom I.O."/>
            <person name="Guillou S."/>
            <person name="Cros-Aarteil S."/>
            <person name="Calhoun S."/>
            <person name="Haridas S."/>
            <person name="Kuo A."/>
            <person name="Pangilinan J."/>
            <person name="Riley R."/>
            <person name="Labutti K."/>
            <person name="Andreopoulos B."/>
            <person name="Lipzen A."/>
            <person name="Chen C."/>
            <person name="Yanf M."/>
            <person name="Daum C."/>
            <person name="Ng V."/>
            <person name="Clum A."/>
            <person name="Steindorff A."/>
            <person name="Ohm R."/>
            <person name="Martin F."/>
            <person name="Silar P."/>
            <person name="Natvig D."/>
            <person name="Lalanne C."/>
            <person name="Gautier V."/>
            <person name="Ament-Velasquez S.L."/>
            <person name="Kruys A."/>
            <person name="Hutchinson M.I."/>
            <person name="Powell A.J."/>
            <person name="Barry K."/>
            <person name="Miller A.N."/>
            <person name="Grigoriev I.V."/>
            <person name="Debuchy R."/>
            <person name="Gladieux P."/>
            <person name="Thoren M.H."/>
            <person name="Johannesson H."/>
        </authorList>
    </citation>
    <scope>NUCLEOTIDE SEQUENCE</scope>
    <source>
        <strain evidence="12">PSN324</strain>
    </source>
</reference>
<dbReference type="InterPro" id="IPR041212">
    <property type="entry name" value="Vta1_C"/>
</dbReference>
<dbReference type="GO" id="GO:0005771">
    <property type="term" value="C:multivesicular body"/>
    <property type="evidence" value="ECO:0007669"/>
    <property type="project" value="TreeGrafter"/>
</dbReference>
<comment type="similarity">
    <text evidence="3">Belongs to the VTA1 family.</text>
</comment>
<keyword evidence="5" id="KW-0963">Cytoplasm</keyword>
<evidence type="ECO:0000256" key="6">
    <source>
        <dbReference type="ARBA" id="ARBA00022753"/>
    </source>
</evidence>
<organism evidence="12 13">
    <name type="scientific">Cladorrhinum samala</name>
    <dbReference type="NCBI Taxonomy" id="585594"/>
    <lineage>
        <taxon>Eukaryota</taxon>
        <taxon>Fungi</taxon>
        <taxon>Dikarya</taxon>
        <taxon>Ascomycota</taxon>
        <taxon>Pezizomycotina</taxon>
        <taxon>Sordariomycetes</taxon>
        <taxon>Sordariomycetidae</taxon>
        <taxon>Sordariales</taxon>
        <taxon>Podosporaceae</taxon>
        <taxon>Cladorrhinum</taxon>
    </lineage>
</organism>
<dbReference type="GO" id="GO:0032511">
    <property type="term" value="P:late endosome to vacuole transport via multivesicular body sorting pathway"/>
    <property type="evidence" value="ECO:0007669"/>
    <property type="project" value="InterPro"/>
</dbReference>
<dbReference type="Gene3D" id="1.25.40.270">
    <property type="entry name" value="Vacuolar protein sorting-associated protein vta1"/>
    <property type="match status" value="1"/>
</dbReference>
<dbReference type="GO" id="GO:0010008">
    <property type="term" value="C:endosome membrane"/>
    <property type="evidence" value="ECO:0007669"/>
    <property type="project" value="UniProtKB-SubCell"/>
</dbReference>
<evidence type="ECO:0000259" key="11">
    <source>
        <dbReference type="Pfam" id="PF18097"/>
    </source>
</evidence>
<dbReference type="InterPro" id="IPR039431">
    <property type="entry name" value="Vta1/CALS_N"/>
</dbReference>
<reference evidence="12" key="1">
    <citation type="journal article" date="2023" name="Mol. Phylogenet. Evol.">
        <title>Genome-scale phylogeny and comparative genomics of the fungal order Sordariales.</title>
        <authorList>
            <person name="Hensen N."/>
            <person name="Bonometti L."/>
            <person name="Westerberg I."/>
            <person name="Brannstrom I.O."/>
            <person name="Guillou S."/>
            <person name="Cros-Aarteil S."/>
            <person name="Calhoun S."/>
            <person name="Haridas S."/>
            <person name="Kuo A."/>
            <person name="Mondo S."/>
            <person name="Pangilinan J."/>
            <person name="Riley R."/>
            <person name="LaButti K."/>
            <person name="Andreopoulos B."/>
            <person name="Lipzen A."/>
            <person name="Chen C."/>
            <person name="Yan M."/>
            <person name="Daum C."/>
            <person name="Ng V."/>
            <person name="Clum A."/>
            <person name="Steindorff A."/>
            <person name="Ohm R.A."/>
            <person name="Martin F."/>
            <person name="Silar P."/>
            <person name="Natvig D.O."/>
            <person name="Lalanne C."/>
            <person name="Gautier V."/>
            <person name="Ament-Velasquez S.L."/>
            <person name="Kruys A."/>
            <person name="Hutchinson M.I."/>
            <person name="Powell A.J."/>
            <person name="Barry K."/>
            <person name="Miller A.N."/>
            <person name="Grigoriev I.V."/>
            <person name="Debuchy R."/>
            <person name="Gladieux P."/>
            <person name="Hiltunen Thoren M."/>
            <person name="Johannesson H."/>
        </authorList>
    </citation>
    <scope>NUCLEOTIDE SEQUENCE</scope>
    <source>
        <strain evidence="12">PSN324</strain>
    </source>
</reference>
<evidence type="ECO:0000313" key="12">
    <source>
        <dbReference type="EMBL" id="KAK4462931.1"/>
    </source>
</evidence>
<sequence length="433" mass="45760">MADGIPPALKQADVNLWKCAAKAAQLQSVKPIIAYWCEYFVVNQILAKGLHLTDDDLMRYTTTIVEKLEETKGQYPNESALTDDTVAQAYVEQFAQETLDRAERVVKANKVTQQTAQTFDAAATFFHLVNIWGMADQETQQKIKYAKWNAARIIKAIREGVDPNESNPKREEVQEPAQGDALDDSPSGPTAPRPATVEDAPDADLRRDAAGVSLPESPASAGPSPASGDELQLPGVPTGLSNTAEQGYFDPPAMPSPMSSPCNAPNDYYGTLDLPPPPAGAAWSQSQPSPEASPPPTASSQPPVNPPPASGWTQAPGASAPPQQPFVPPTGPPTFSMSTPSTAAVASPPVNPPTNPYYMNMAPTAHTAQPSAHSAVPAPASYAPAQSSGAVVDEAAMVNAQKHAKWAISALNFEDVNTAVKELRRALELLGAT</sequence>
<feature type="compositionally biased region" description="Pro residues" evidence="9">
    <location>
        <begin position="322"/>
        <end position="332"/>
    </location>
</feature>
<dbReference type="Pfam" id="PF18097">
    <property type="entry name" value="Vta1_C"/>
    <property type="match status" value="1"/>
</dbReference>
<dbReference type="Proteomes" id="UP001321749">
    <property type="component" value="Unassembled WGS sequence"/>
</dbReference>
<gene>
    <name evidence="12" type="ORF">QBC42DRAFT_345914</name>
</gene>
<dbReference type="AlphaFoldDB" id="A0AAV9HT22"/>
<evidence type="ECO:0000313" key="13">
    <source>
        <dbReference type="Proteomes" id="UP001321749"/>
    </source>
</evidence>
<feature type="compositionally biased region" description="Low complexity" evidence="9">
    <location>
        <begin position="281"/>
        <end position="290"/>
    </location>
</feature>
<evidence type="ECO:0000256" key="3">
    <source>
        <dbReference type="ARBA" id="ARBA00007895"/>
    </source>
</evidence>
<evidence type="ECO:0000256" key="2">
    <source>
        <dbReference type="ARBA" id="ARBA00004496"/>
    </source>
</evidence>
<dbReference type="PANTHER" id="PTHR46009">
    <property type="entry name" value="VACUOLAR PROTEIN SORTING-ASSOCIATED PROTEIN VTA1 HOMOLOG"/>
    <property type="match status" value="1"/>
</dbReference>
<evidence type="ECO:0000256" key="9">
    <source>
        <dbReference type="SAM" id="MobiDB-lite"/>
    </source>
</evidence>